<comment type="caution">
    <text evidence="2">The sequence shown here is derived from an EMBL/GenBank/DDBJ whole genome shotgun (WGS) entry which is preliminary data.</text>
</comment>
<dbReference type="AlphaFoldDB" id="A0A9N8EQE3"/>
<feature type="chain" id="PRO_5040382783" evidence="1">
    <location>
        <begin position="21"/>
        <end position="184"/>
    </location>
</feature>
<evidence type="ECO:0000313" key="2">
    <source>
        <dbReference type="EMBL" id="CAB9524520.1"/>
    </source>
</evidence>
<organism evidence="2 3">
    <name type="scientific">Seminavis robusta</name>
    <dbReference type="NCBI Taxonomy" id="568900"/>
    <lineage>
        <taxon>Eukaryota</taxon>
        <taxon>Sar</taxon>
        <taxon>Stramenopiles</taxon>
        <taxon>Ochrophyta</taxon>
        <taxon>Bacillariophyta</taxon>
        <taxon>Bacillariophyceae</taxon>
        <taxon>Bacillariophycidae</taxon>
        <taxon>Naviculales</taxon>
        <taxon>Naviculaceae</taxon>
        <taxon>Seminavis</taxon>
    </lineage>
</organism>
<keyword evidence="1" id="KW-0732">Signal</keyword>
<proteinExistence type="predicted"/>
<dbReference type="EMBL" id="CAICTM010001545">
    <property type="protein sequence ID" value="CAB9524520.1"/>
    <property type="molecule type" value="Genomic_DNA"/>
</dbReference>
<reference evidence="2" key="1">
    <citation type="submission" date="2020-06" db="EMBL/GenBank/DDBJ databases">
        <authorList>
            <consortium name="Plant Systems Biology data submission"/>
        </authorList>
    </citation>
    <scope>NUCLEOTIDE SEQUENCE</scope>
    <source>
        <strain evidence="2">D6</strain>
    </source>
</reference>
<evidence type="ECO:0000256" key="1">
    <source>
        <dbReference type="SAM" id="SignalP"/>
    </source>
</evidence>
<protein>
    <submittedName>
        <fullName evidence="2">Uncharacterized protein</fullName>
    </submittedName>
</protein>
<evidence type="ECO:0000313" key="3">
    <source>
        <dbReference type="Proteomes" id="UP001153069"/>
    </source>
</evidence>
<keyword evidence="3" id="KW-1185">Reference proteome</keyword>
<sequence>MKVTLKATFLLSMVLAVTMAAPSGLRNSTPNNKETANKSALSYMRRLLENFLGGFQAVRDEFGDLSEFYVRDAGDGALFLTNAFYGKRVGQNPDSGALELVFPHGVHDRNHHRHWYRPGTVTRFRVETATRMATASFLRIKPQGMSCIPIRTGDLTFAVLDKGTRIKSGGCPTNRTKISQSKQS</sequence>
<accession>A0A9N8EQE3</accession>
<name>A0A9N8EQE3_9STRA</name>
<feature type="signal peptide" evidence="1">
    <location>
        <begin position="1"/>
        <end position="20"/>
    </location>
</feature>
<dbReference type="Proteomes" id="UP001153069">
    <property type="component" value="Unassembled WGS sequence"/>
</dbReference>
<gene>
    <name evidence="2" type="ORF">SEMRO_1547_G281480.1</name>
</gene>